<dbReference type="EMBL" id="CP001511">
    <property type="protein sequence ID" value="ACS44033.1"/>
    <property type="molecule type" value="Genomic_DNA"/>
</dbReference>
<organism evidence="1 2">
    <name type="scientific">Methylorubrum extorquens (strain ATCC 14718 / DSM 1338 / JCM 2805 / NCIMB 9133 / AM1)</name>
    <name type="common">Methylobacterium extorquens</name>
    <dbReference type="NCBI Taxonomy" id="272630"/>
    <lineage>
        <taxon>Bacteria</taxon>
        <taxon>Pseudomonadati</taxon>
        <taxon>Pseudomonadota</taxon>
        <taxon>Alphaproteobacteria</taxon>
        <taxon>Hyphomicrobiales</taxon>
        <taxon>Methylobacteriaceae</taxon>
        <taxon>Methylorubrum</taxon>
    </lineage>
</organism>
<gene>
    <name evidence="1" type="ordered locus">MexAM1_META2p1292</name>
</gene>
<dbReference type="KEGG" id="mea:Mex_2p1292"/>
<dbReference type="AlphaFoldDB" id="C5B6F1"/>
<dbReference type="Proteomes" id="UP000009081">
    <property type="component" value="Plasmid megaplasmid"/>
</dbReference>
<evidence type="ECO:0000313" key="1">
    <source>
        <dbReference type="EMBL" id="ACS44033.1"/>
    </source>
</evidence>
<dbReference type="RefSeq" id="WP_003595966.1">
    <property type="nucleotide sequence ID" value="NC_012811.1"/>
</dbReference>
<sequence>MTTRTHIRVWDEELGCHMPAHVEIPEAVQGEDGRWRVDGPGWALELTGDIPAEQAERICRRAAEATMGAGYRAVAETGDSAS</sequence>
<dbReference type="HOGENOM" id="CLU_2554343_0_0_5"/>
<keyword evidence="2" id="KW-1185">Reference proteome</keyword>
<protein>
    <submittedName>
        <fullName evidence="1">Uncharacterized protein</fullName>
    </submittedName>
</protein>
<dbReference type="OrthoDB" id="7822240at2"/>
<accession>C5B6F1</accession>
<evidence type="ECO:0000313" key="2">
    <source>
        <dbReference type="Proteomes" id="UP000009081"/>
    </source>
</evidence>
<reference evidence="1 2" key="1">
    <citation type="journal article" date="2009" name="PLoS ONE">
        <title>Methylobacterium genome sequences: a reference blueprint to investigate microbial metabolism of C1 compounds from natural and industrial sources.</title>
        <authorList>
            <person name="Vuilleumier S."/>
            <person name="Chistoserdova L."/>
            <person name="Lee M.-C."/>
            <person name="Bringel F."/>
            <person name="Lajus A."/>
            <person name="Zhou Y."/>
            <person name="Gourion B."/>
            <person name="Barbe V."/>
            <person name="Chang J."/>
            <person name="Cruveiller S."/>
            <person name="Dossat C."/>
            <person name="Gillett W."/>
            <person name="Gruffaz C."/>
            <person name="Haugen E."/>
            <person name="Hourcade E."/>
            <person name="Levy R."/>
            <person name="Mangenot S."/>
            <person name="Muller E."/>
            <person name="Nadalig T."/>
            <person name="Pagni M."/>
            <person name="Penny C."/>
            <person name="Peyraud R."/>
            <person name="Robinson D.G."/>
            <person name="Roche D."/>
            <person name="Rouy Z."/>
            <person name="Saenampechek C."/>
            <person name="Salvignol G."/>
            <person name="Vallenet D."/>
            <person name="Wu Z."/>
            <person name="Marx C.J."/>
            <person name="Vorholt J.A."/>
            <person name="Olson M.V."/>
            <person name="Kaul R."/>
            <person name="Weissenbach J."/>
            <person name="Medigue C."/>
            <person name="Lidstrom M.E."/>
        </authorList>
    </citation>
    <scope>NUCLEOTIDE SEQUENCE [LARGE SCALE GENOMIC DNA]</scope>
    <source>
        <strain evidence="2">ATCC 14718 / DSM 1338 / JCM 2805 / NCIMB 9133 / AM1</strain>
    </source>
</reference>
<name>C5B6F1_METEA</name>
<proteinExistence type="predicted"/>
<keyword evidence="1" id="KW-0614">Plasmid</keyword>
<geneLocation type="plasmid" evidence="1 2">
    <name>megaplasmid</name>
</geneLocation>